<evidence type="ECO:0000313" key="1">
    <source>
        <dbReference type="EMBL" id="AEN87996.1"/>
    </source>
</evidence>
<protein>
    <submittedName>
        <fullName evidence="1">Uncharacterized protein</fullName>
    </submittedName>
</protein>
<dbReference type="AlphaFoldDB" id="A0A8D4BIJ8"/>
<accession>A0A8D4BIJ8</accession>
<gene>
    <name evidence="1" type="ORF">BMWSH_1112</name>
</gene>
<dbReference type="Proteomes" id="UP000001283">
    <property type="component" value="Chromosome"/>
</dbReference>
<name>A0A8D4BIJ8_PRIMW</name>
<dbReference type="KEGG" id="bmh:BMWSH_1112"/>
<organism evidence="1 2">
    <name type="scientific">Priestia megaterium (strain WSH-002)</name>
    <name type="common">Bacillus megaterium</name>
    <dbReference type="NCBI Taxonomy" id="1006007"/>
    <lineage>
        <taxon>Bacteria</taxon>
        <taxon>Bacillati</taxon>
        <taxon>Bacillota</taxon>
        <taxon>Bacilli</taxon>
        <taxon>Bacillales</taxon>
        <taxon>Bacillaceae</taxon>
        <taxon>Priestia</taxon>
    </lineage>
</organism>
<sequence length="42" mass="5078">MYAANKKRAFSSWKSSFFIEDIYILMPHLKTEKIIKKLHLIH</sequence>
<reference evidence="1 2" key="1">
    <citation type="journal article" date="2011" name="J. Bacteriol.">
        <title>Complete genome sequence of the industrial strain Bacillus megaterium WSH-002.</title>
        <authorList>
            <person name="Liu L."/>
            <person name="Li Y."/>
            <person name="Zhang J."/>
            <person name="Zou W."/>
            <person name="Zhou Z."/>
            <person name="Liu J."/>
            <person name="Li X."/>
            <person name="Wang L."/>
            <person name="Chen J."/>
        </authorList>
    </citation>
    <scope>NUCLEOTIDE SEQUENCE [LARGE SCALE GENOMIC DNA]</scope>
    <source>
        <strain evidence="1 2">WSH-002</strain>
    </source>
</reference>
<proteinExistence type="predicted"/>
<dbReference type="EMBL" id="CP003017">
    <property type="protein sequence ID" value="AEN87996.1"/>
    <property type="molecule type" value="Genomic_DNA"/>
</dbReference>
<evidence type="ECO:0000313" key="2">
    <source>
        <dbReference type="Proteomes" id="UP000001283"/>
    </source>
</evidence>